<dbReference type="Proteomes" id="UP000029868">
    <property type="component" value="Unassembled WGS sequence"/>
</dbReference>
<dbReference type="PANTHER" id="PTHR46366:SF1">
    <property type="entry name" value="PDZ DOMAIN-CONTAINING PROTEIN C1685.05"/>
    <property type="match status" value="1"/>
</dbReference>
<keyword evidence="1" id="KW-0732">Signal</keyword>
<organism evidence="3 4">
    <name type="scientific">Colwellia psychrerythraea</name>
    <name type="common">Vibrio psychroerythus</name>
    <dbReference type="NCBI Taxonomy" id="28229"/>
    <lineage>
        <taxon>Bacteria</taxon>
        <taxon>Pseudomonadati</taxon>
        <taxon>Pseudomonadota</taxon>
        <taxon>Gammaproteobacteria</taxon>
        <taxon>Alteromonadales</taxon>
        <taxon>Colwelliaceae</taxon>
        <taxon>Colwellia</taxon>
    </lineage>
</organism>
<sequence length="945" mass="104963">MFIKNKNMTHKLVLLAVLFSFIILTSCSSTTKNNWNDTVKQVSSGVVSIQIDVPVSFDGKWNSSGYGTGFIVDAARGIILTNRHIVTPGPVTAKAILINNEEIDLTPLYIDPVHDFGFYQYDPSQIKHLQPHQFKLSKKNPIVGQEIRIIGNDAGQKISILDGTIARLDRAAPSYGRGRYNDFNISYIQAATASTGGSSGSPVIDIQGEVVALNAGSQTKSANAFYLPLEKIKIALKKLQANEEITRGTIQTTFNTKPYAELKRLGLNETLEIKYREQFPEQLGLLVVKSIIPDSSAAESLAVGDILLAINEQEIAEFSSLESNFNDNVNQRINLSVLRRGTPLSVSINVDDLNTITPSAFLKFDGGIFHNLSYQQARHFNKPISGVYVAISAGSFKQAGVPHKSVITEFNGVHVDNVEDFDKQLSLIVDDTKVHLRYFSLNDPNTSDYALVEINKTWFEHSYCQKSTALGYWPCSQSSQVVKAVVKTDASNNTKSMAVSNNPEHALVTVNFTSPYSIQGRSGKHSSSGTGVIVDRQKGWIVVPRSVVFTSLGDVKLIFNNRVEVKGKVEYIHPLHNLSLVSYEPSSVSHISVAEVVLSKKPIKQGETIRQIGLNYDGVVEYRETNVDTIDELWLTQFKVPQFIEKNIDAISLVNPNMSIDGILVNKANEVLALWTMFEESNGNDVNTALTGMSAEYIKELMLLNEGQERIYSIDLNLTKIAPVDALQMGLPDKWLGKLAQQNPHTDKLLAIYNVAESSKSAEVFKRGDILLAINDVPVSDFRQVELLTQSPEVAVTYFSEGKVHSQKLTTALLNGQDIKQVFYWSGLYLHSPHRAAQQQGNVSDDGVYVASYSYGSPATRYGLYAMQRIVEIDGKPINTTDDFVQAVKGKEHQSSVLIKTLDFKNNSRVITLRVDNNYWPFFEIKYTDGKWEKIDHLVDQESRT</sequence>
<dbReference type="Gene3D" id="2.40.10.120">
    <property type="match status" value="2"/>
</dbReference>
<dbReference type="PRINTS" id="PR00834">
    <property type="entry name" value="PROTEASES2C"/>
</dbReference>
<feature type="chain" id="PRO_5001948903" evidence="1">
    <location>
        <begin position="32"/>
        <end position="945"/>
    </location>
</feature>
<dbReference type="SUPFAM" id="SSF50156">
    <property type="entry name" value="PDZ domain-like"/>
    <property type="match status" value="3"/>
</dbReference>
<dbReference type="SMART" id="SM00228">
    <property type="entry name" value="PDZ"/>
    <property type="match status" value="3"/>
</dbReference>
<dbReference type="PROSITE" id="PS51257">
    <property type="entry name" value="PROKAR_LIPOPROTEIN"/>
    <property type="match status" value="1"/>
</dbReference>
<feature type="signal peptide" evidence="1">
    <location>
        <begin position="1"/>
        <end position="31"/>
    </location>
</feature>
<dbReference type="Gene3D" id="2.30.42.10">
    <property type="match status" value="2"/>
</dbReference>
<dbReference type="GO" id="GO:0004252">
    <property type="term" value="F:serine-type endopeptidase activity"/>
    <property type="evidence" value="ECO:0007669"/>
    <property type="project" value="InterPro"/>
</dbReference>
<comment type="caution">
    <text evidence="3">The sequence shown here is derived from an EMBL/GenBank/DDBJ whole genome shotgun (WGS) entry which is preliminary data.</text>
</comment>
<protein>
    <submittedName>
        <fullName evidence="3">PDZ-like domain containing protein</fullName>
    </submittedName>
</protein>
<feature type="domain" description="PDZ" evidence="2">
    <location>
        <begin position="733"/>
        <end position="802"/>
    </location>
</feature>
<dbReference type="AlphaFoldDB" id="A0A099KTD8"/>
<evidence type="ECO:0000313" key="3">
    <source>
        <dbReference type="EMBL" id="KGJ94029.1"/>
    </source>
</evidence>
<dbReference type="InterPro" id="IPR036034">
    <property type="entry name" value="PDZ_sf"/>
</dbReference>
<evidence type="ECO:0000313" key="4">
    <source>
        <dbReference type="Proteomes" id="UP000029868"/>
    </source>
</evidence>
<feature type="domain" description="PDZ" evidence="2">
    <location>
        <begin position="269"/>
        <end position="341"/>
    </location>
</feature>
<dbReference type="PATRIC" id="fig|28229.3.peg.2204"/>
<dbReference type="InterPro" id="IPR009003">
    <property type="entry name" value="Peptidase_S1_PA"/>
</dbReference>
<dbReference type="SUPFAM" id="SSF50494">
    <property type="entry name" value="Trypsin-like serine proteases"/>
    <property type="match status" value="2"/>
</dbReference>
<dbReference type="GO" id="GO:0006508">
    <property type="term" value="P:proteolysis"/>
    <property type="evidence" value="ECO:0007669"/>
    <property type="project" value="InterPro"/>
</dbReference>
<dbReference type="Pfam" id="PF12812">
    <property type="entry name" value="PDZ_1"/>
    <property type="match status" value="1"/>
</dbReference>
<evidence type="ECO:0000259" key="2">
    <source>
        <dbReference type="SMART" id="SM00228"/>
    </source>
</evidence>
<gene>
    <name evidence="3" type="ORF">GAB14E_2584</name>
</gene>
<accession>A0A099KTD8</accession>
<dbReference type="Pfam" id="PF13365">
    <property type="entry name" value="Trypsin_2"/>
    <property type="match status" value="1"/>
</dbReference>
<name>A0A099KTD8_COLPS</name>
<dbReference type="PANTHER" id="PTHR46366">
    <property type="entry name" value="PRO-APOPTOTIC SERINE PROTEASE NMA111"/>
    <property type="match status" value="1"/>
</dbReference>
<reference evidence="3 4" key="1">
    <citation type="submission" date="2014-08" db="EMBL/GenBank/DDBJ databases">
        <title>Genomic and Phenotypic Diversity of Colwellia psychrerythraea strains from Disparate Marine Basins.</title>
        <authorList>
            <person name="Techtmann S.M."/>
            <person name="Stelling S.C."/>
            <person name="Utturkar S.M."/>
            <person name="Alshibli N."/>
            <person name="Harris A."/>
            <person name="Brown S.D."/>
            <person name="Hazen T.C."/>
        </authorList>
    </citation>
    <scope>NUCLEOTIDE SEQUENCE [LARGE SCALE GENOMIC DNA]</scope>
    <source>
        <strain evidence="3 4">GAB14E</strain>
    </source>
</reference>
<dbReference type="InterPro" id="IPR001478">
    <property type="entry name" value="PDZ"/>
</dbReference>
<dbReference type="OrthoDB" id="6375770at2"/>
<dbReference type="EMBL" id="JQEC01000021">
    <property type="protein sequence ID" value="KGJ94029.1"/>
    <property type="molecule type" value="Genomic_DNA"/>
</dbReference>
<feature type="domain" description="PDZ" evidence="2">
    <location>
        <begin position="824"/>
        <end position="905"/>
    </location>
</feature>
<evidence type="ECO:0000256" key="1">
    <source>
        <dbReference type="SAM" id="SignalP"/>
    </source>
</evidence>
<dbReference type="InterPro" id="IPR001940">
    <property type="entry name" value="Peptidase_S1C"/>
</dbReference>
<proteinExistence type="predicted"/>
<dbReference type="InterPro" id="IPR025926">
    <property type="entry name" value="PDZ-like_dom"/>
</dbReference>